<organism evidence="2 3">
    <name type="scientific">Bifidobacterium pullorum subsp. saeculare</name>
    <dbReference type="NCBI Taxonomy" id="78257"/>
    <lineage>
        <taxon>Bacteria</taxon>
        <taxon>Bacillati</taxon>
        <taxon>Actinomycetota</taxon>
        <taxon>Actinomycetes</taxon>
        <taxon>Bifidobacteriales</taxon>
        <taxon>Bifidobacteriaceae</taxon>
        <taxon>Bifidobacterium</taxon>
    </lineage>
</organism>
<comment type="caution">
    <text evidence="2">The sequence shown here is derived from an EMBL/GenBank/DDBJ whole genome shotgun (WGS) entry which is preliminary data.</text>
</comment>
<evidence type="ECO:0000313" key="2">
    <source>
        <dbReference type="EMBL" id="MBM6700358.1"/>
    </source>
</evidence>
<reference evidence="2" key="1">
    <citation type="submission" date="2020-08" db="EMBL/GenBank/DDBJ databases">
        <authorList>
            <person name="Cejkova D."/>
            <person name="Kubasova T."/>
            <person name="Jahodarova E."/>
            <person name="Rychlik I."/>
        </authorList>
    </citation>
    <scope>NUCLEOTIDE SEQUENCE</scope>
    <source>
        <strain evidence="2">An836</strain>
    </source>
</reference>
<dbReference type="AlphaFoldDB" id="A0A938X0C3"/>
<sequence>MTSLTVPDAAGRPTAVTLGRNGFDGWLADDVCMGAIMGRNTSRIAGARCAIDGVDYRRRPTTTATTRIPARTASNARSDASTRTRSPAAPSRCASSARI</sequence>
<dbReference type="GO" id="GO:0030246">
    <property type="term" value="F:carbohydrate binding"/>
    <property type="evidence" value="ECO:0007669"/>
    <property type="project" value="InterPro"/>
</dbReference>
<evidence type="ECO:0000313" key="3">
    <source>
        <dbReference type="Proteomes" id="UP000718821"/>
    </source>
</evidence>
<dbReference type="RefSeq" id="WP_204469679.1">
    <property type="nucleotide sequence ID" value="NZ_JACLYU010000026.1"/>
</dbReference>
<feature type="compositionally biased region" description="Low complexity" evidence="1">
    <location>
        <begin position="83"/>
        <end position="99"/>
    </location>
</feature>
<dbReference type="InterPro" id="IPR011013">
    <property type="entry name" value="Gal_mutarotase_sf_dom"/>
</dbReference>
<dbReference type="Proteomes" id="UP000718821">
    <property type="component" value="Unassembled WGS sequence"/>
</dbReference>
<name>A0A938X0C3_9BIFI</name>
<protein>
    <submittedName>
        <fullName evidence="2">Uncharacterized protein</fullName>
    </submittedName>
</protein>
<feature type="compositionally biased region" description="Low complexity" evidence="1">
    <location>
        <begin position="61"/>
        <end position="73"/>
    </location>
</feature>
<keyword evidence="3" id="KW-1185">Reference proteome</keyword>
<dbReference type="GO" id="GO:0003824">
    <property type="term" value="F:catalytic activity"/>
    <property type="evidence" value="ECO:0007669"/>
    <property type="project" value="InterPro"/>
</dbReference>
<evidence type="ECO:0000256" key="1">
    <source>
        <dbReference type="SAM" id="MobiDB-lite"/>
    </source>
</evidence>
<dbReference type="InterPro" id="IPR014718">
    <property type="entry name" value="GH-type_carb-bd"/>
</dbReference>
<dbReference type="SUPFAM" id="SSF74650">
    <property type="entry name" value="Galactose mutarotase-like"/>
    <property type="match status" value="1"/>
</dbReference>
<proteinExistence type="predicted"/>
<dbReference type="EMBL" id="JACLYU010000026">
    <property type="protein sequence ID" value="MBM6700358.1"/>
    <property type="molecule type" value="Genomic_DNA"/>
</dbReference>
<gene>
    <name evidence="2" type="ORF">H7U32_08650</name>
</gene>
<accession>A0A938X0C3</accession>
<dbReference type="Gene3D" id="2.70.98.10">
    <property type="match status" value="1"/>
</dbReference>
<feature type="region of interest" description="Disordered" evidence="1">
    <location>
        <begin position="60"/>
        <end position="99"/>
    </location>
</feature>
<reference evidence="2" key="2">
    <citation type="journal article" date="2021" name="Sci. Rep.">
        <title>The distribution of antibiotic resistance genes in chicken gut microbiota commensals.</title>
        <authorList>
            <person name="Juricova H."/>
            <person name="Matiasovicova J."/>
            <person name="Kubasova T."/>
            <person name="Cejkova D."/>
            <person name="Rychlik I."/>
        </authorList>
    </citation>
    <scope>NUCLEOTIDE SEQUENCE</scope>
    <source>
        <strain evidence="2">An836</strain>
    </source>
</reference>
<dbReference type="GO" id="GO:0005975">
    <property type="term" value="P:carbohydrate metabolic process"/>
    <property type="evidence" value="ECO:0007669"/>
    <property type="project" value="InterPro"/>
</dbReference>